<dbReference type="Pfam" id="PF00160">
    <property type="entry name" value="Pro_isomerase"/>
    <property type="match status" value="1"/>
</dbReference>
<keyword evidence="3" id="KW-0697">Rotamase</keyword>
<dbReference type="GO" id="GO:0003755">
    <property type="term" value="F:peptidyl-prolyl cis-trans isomerase activity"/>
    <property type="evidence" value="ECO:0007669"/>
    <property type="project" value="UniProtKB-KW"/>
</dbReference>
<dbReference type="EC" id="5.2.1.8" evidence="1"/>
<dbReference type="Proteomes" id="UP000177870">
    <property type="component" value="Chromosome"/>
</dbReference>
<evidence type="ECO:0000256" key="4">
    <source>
        <dbReference type="ARBA" id="ARBA00023235"/>
    </source>
</evidence>
<dbReference type="InterPro" id="IPR044665">
    <property type="entry name" value="E_coli_cyclophilin_A-like"/>
</dbReference>
<dbReference type="EMBL" id="CP017599">
    <property type="protein sequence ID" value="AOX01691.1"/>
    <property type="molecule type" value="Genomic_DNA"/>
</dbReference>
<protein>
    <recommendedName>
        <fullName evidence="1">peptidylprolyl isomerase</fullName>
        <ecNumber evidence="1">5.2.1.8</ecNumber>
    </recommendedName>
</protein>
<feature type="domain" description="PPIase cyclophilin-type" evidence="5">
    <location>
        <begin position="205"/>
        <end position="383"/>
    </location>
</feature>
<dbReference type="InterPro" id="IPR048563">
    <property type="entry name" value="CYP38_PsbQ-like"/>
</dbReference>
<evidence type="ECO:0000313" key="6">
    <source>
        <dbReference type="EMBL" id="AOX01691.1"/>
    </source>
</evidence>
<dbReference type="STRING" id="1458985.BJP34_21620"/>
<proteinExistence type="predicted"/>
<keyword evidence="2" id="KW-0793">Thylakoid</keyword>
<name>A0A1D8TVL9_9CYAN</name>
<accession>A0A1D8TVL9</accession>
<dbReference type="RefSeq" id="WP_070394126.1">
    <property type="nucleotide sequence ID" value="NZ_CP017599.1"/>
</dbReference>
<evidence type="ECO:0000259" key="5">
    <source>
        <dbReference type="PROSITE" id="PS50072"/>
    </source>
</evidence>
<dbReference type="SUPFAM" id="SSF101112">
    <property type="entry name" value="Oxygen-evolving enhancer protein 3"/>
    <property type="match status" value="1"/>
</dbReference>
<dbReference type="InterPro" id="IPR029000">
    <property type="entry name" value="Cyclophilin-like_dom_sf"/>
</dbReference>
<dbReference type="InterPro" id="IPR002130">
    <property type="entry name" value="Cyclophilin-type_PPIase_dom"/>
</dbReference>
<evidence type="ECO:0000256" key="2">
    <source>
        <dbReference type="ARBA" id="ARBA00023078"/>
    </source>
</evidence>
<dbReference type="Gene3D" id="1.20.120.290">
    <property type="entry name" value="Oxygen-evolving enhancer protein 3 (PsbQ), four-helix up-down bundle"/>
    <property type="match status" value="1"/>
</dbReference>
<dbReference type="PANTHER" id="PTHR43246">
    <property type="entry name" value="PEPTIDYL-PROLYL CIS-TRANS ISOMERASE CYP38, CHLOROPLASTIC"/>
    <property type="match status" value="1"/>
</dbReference>
<dbReference type="SUPFAM" id="SSF50891">
    <property type="entry name" value="Cyclophilin-like"/>
    <property type="match status" value="1"/>
</dbReference>
<evidence type="ECO:0000256" key="3">
    <source>
        <dbReference type="ARBA" id="ARBA00023110"/>
    </source>
</evidence>
<evidence type="ECO:0000256" key="1">
    <source>
        <dbReference type="ARBA" id="ARBA00013194"/>
    </source>
</evidence>
<dbReference type="PROSITE" id="PS50072">
    <property type="entry name" value="CSA_PPIASE_2"/>
    <property type="match status" value="1"/>
</dbReference>
<organism evidence="6 7">
    <name type="scientific">Moorena producens PAL-8-15-08-1</name>
    <dbReference type="NCBI Taxonomy" id="1458985"/>
    <lineage>
        <taxon>Bacteria</taxon>
        <taxon>Bacillati</taxon>
        <taxon>Cyanobacteriota</taxon>
        <taxon>Cyanophyceae</taxon>
        <taxon>Coleofasciculales</taxon>
        <taxon>Coleofasciculaceae</taxon>
        <taxon>Moorena</taxon>
    </lineage>
</organism>
<dbReference type="Pfam" id="PF21329">
    <property type="entry name" value="CYP38_PsbQ-like"/>
    <property type="match status" value="1"/>
</dbReference>
<evidence type="ECO:0000313" key="7">
    <source>
        <dbReference type="Proteomes" id="UP000177870"/>
    </source>
</evidence>
<dbReference type="KEGG" id="mpro:BJP34_21620"/>
<reference evidence="7" key="1">
    <citation type="submission" date="2016-10" db="EMBL/GenBank/DDBJ databases">
        <title>Comparative genomics uncovers the prolific and rare metabolic potential of the cyanobacterial genus Moorea.</title>
        <authorList>
            <person name="Leao T."/>
            <person name="Castelao G."/>
            <person name="Korobeynikov A."/>
            <person name="Monroe E.A."/>
            <person name="Podell S."/>
            <person name="Glukhov E."/>
            <person name="Allen E."/>
            <person name="Gerwick W.H."/>
            <person name="Gerwick L."/>
        </authorList>
    </citation>
    <scope>NUCLEOTIDE SEQUENCE [LARGE SCALE GENOMIC DNA]</scope>
    <source>
        <strain evidence="7">PAL-8-15-08-1</strain>
    </source>
</reference>
<dbReference type="CDD" id="cd01924">
    <property type="entry name" value="cyclophilin_TLP40_like"/>
    <property type="match status" value="1"/>
</dbReference>
<gene>
    <name evidence="6" type="ORF">BJP34_21620</name>
</gene>
<dbReference type="AlphaFoldDB" id="A0A1D8TVL9"/>
<dbReference type="OrthoDB" id="9796864at2"/>
<keyword evidence="4 6" id="KW-0413">Isomerase</keyword>
<dbReference type="Gene3D" id="2.40.100.10">
    <property type="entry name" value="Cyclophilin-like"/>
    <property type="match status" value="1"/>
</dbReference>
<dbReference type="InterPro" id="IPR023222">
    <property type="entry name" value="PsbQ-like_dom_sf"/>
</dbReference>
<sequence length="383" mass="42811">MKRLKISLPDWWKRLTKTTLLGLLLMSLSLGLSGAWWNFKFNFGNQEPARESRLPGGNAITDGRALLRYGLPIDNQPVRKIQASLEDISQQMRGKRWSPITSDITKAAVVLTSSDQKLLADIPDARKPQGEALIAEIQAEIAKIREAVEAKDKENVLIERGILLDKVGELEQLMVEEFPFEVPPEYSNLPQLKGRATVEMTTKEGSLRMVVDGYNAPVTAGNFVDLVQRGFYDGLTFNRAEDNYILQAGDPPGKATGFIDPETGEYRGIPIEIMLKGDSEPVYEFTLEEIGRYREQPVLPFSAYGTLAMARPAEDPNGGSSQFFFFLFQPELTPAGINFMDGRYSVFGYVVENKELLRQLKRGDVIESMRVIDGAENLVEPQA</sequence>